<protein>
    <recommendedName>
        <fullName evidence="3">DUF1444 domain-containing protein</fullName>
    </recommendedName>
</protein>
<accession>A0A328CBS8</accession>
<dbReference type="OrthoDB" id="5494838at2"/>
<organism evidence="1 2">
    <name type="scientific">Lujinxingia litoralis</name>
    <dbReference type="NCBI Taxonomy" id="2211119"/>
    <lineage>
        <taxon>Bacteria</taxon>
        <taxon>Deltaproteobacteria</taxon>
        <taxon>Bradymonadales</taxon>
        <taxon>Lujinxingiaceae</taxon>
        <taxon>Lujinxingia</taxon>
    </lineage>
</organism>
<evidence type="ECO:0008006" key="3">
    <source>
        <dbReference type="Google" id="ProtNLM"/>
    </source>
</evidence>
<reference evidence="1 2" key="1">
    <citation type="submission" date="2018-05" db="EMBL/GenBank/DDBJ databases">
        <title>Lujinxingia marina gen. nov. sp. nov., a new facultative anaerobic member of the class Deltaproteobacteria, and proposal of Lujinxingaceae fam. nov.</title>
        <authorList>
            <person name="Li C.-M."/>
        </authorList>
    </citation>
    <scope>NUCLEOTIDE SEQUENCE [LARGE SCALE GENOMIC DNA]</scope>
    <source>
        <strain evidence="1 2">B210</strain>
    </source>
</reference>
<name>A0A328CBS8_9DELT</name>
<evidence type="ECO:0000313" key="1">
    <source>
        <dbReference type="EMBL" id="RAL23587.1"/>
    </source>
</evidence>
<dbReference type="AlphaFoldDB" id="A0A328CBS8"/>
<dbReference type="Proteomes" id="UP000249169">
    <property type="component" value="Unassembled WGS sequence"/>
</dbReference>
<gene>
    <name evidence="1" type="ORF">DL240_05355</name>
</gene>
<dbReference type="RefSeq" id="WP_111728845.1">
    <property type="nucleotide sequence ID" value="NZ_QHKO01000002.1"/>
</dbReference>
<sequence>MTELLPYLAECLRAANLQPQEVAGTYNVVLGRGPMARKANIDPGPLFREIKDAPEARLKALISGFVSGVEYALLEPKRSQAANWSFVESASGLMPTLQPPTFVQGVEAVTGERAWVQTISEEIVCAYVVKLNPGLRPITEPQVERWGASADRIAAGARSLLFHRTRELQTRQFEDFLHVRRLHAGDGHDAARALVYADVFYSEVGEGLRFAMPSPDHLLVVPEATEGNLQQLRDAVDQVYESDATPLTRAIFAFKRSRPVVVEARHG</sequence>
<dbReference type="EMBL" id="QHKO01000002">
    <property type="protein sequence ID" value="RAL23587.1"/>
    <property type="molecule type" value="Genomic_DNA"/>
</dbReference>
<proteinExistence type="predicted"/>
<evidence type="ECO:0000313" key="2">
    <source>
        <dbReference type="Proteomes" id="UP000249169"/>
    </source>
</evidence>
<comment type="caution">
    <text evidence="1">The sequence shown here is derived from an EMBL/GenBank/DDBJ whole genome shotgun (WGS) entry which is preliminary data.</text>
</comment>
<keyword evidence="2" id="KW-1185">Reference proteome</keyword>